<protein>
    <submittedName>
        <fullName evidence="2">Uncharacterized protein</fullName>
    </submittedName>
</protein>
<dbReference type="EMBL" id="UGKT01000001">
    <property type="protein sequence ID" value="STT04055.1"/>
    <property type="molecule type" value="Genomic_DNA"/>
</dbReference>
<evidence type="ECO:0000256" key="1">
    <source>
        <dbReference type="SAM" id="MobiDB-lite"/>
    </source>
</evidence>
<feature type="region of interest" description="Disordered" evidence="1">
    <location>
        <begin position="54"/>
        <end position="96"/>
    </location>
</feature>
<name>A0A377V1D7_KLEPN</name>
<organism evidence="2 3">
    <name type="scientific">Klebsiella pneumoniae</name>
    <dbReference type="NCBI Taxonomy" id="573"/>
    <lineage>
        <taxon>Bacteria</taxon>
        <taxon>Pseudomonadati</taxon>
        <taxon>Pseudomonadota</taxon>
        <taxon>Gammaproteobacteria</taxon>
        <taxon>Enterobacterales</taxon>
        <taxon>Enterobacteriaceae</taxon>
        <taxon>Klebsiella/Raoultella group</taxon>
        <taxon>Klebsiella</taxon>
        <taxon>Klebsiella pneumoniae complex</taxon>
    </lineage>
</organism>
<dbReference type="AlphaFoldDB" id="A0A377V1D7"/>
<accession>A0A377V1D7</accession>
<gene>
    <name evidence="2" type="ORF">NCTC13443_04338</name>
</gene>
<proteinExistence type="predicted"/>
<reference evidence="2 3" key="1">
    <citation type="submission" date="2018-06" db="EMBL/GenBank/DDBJ databases">
        <authorList>
            <consortium name="Pathogen Informatics"/>
            <person name="Doyle S."/>
        </authorList>
    </citation>
    <scope>NUCLEOTIDE SEQUENCE [LARGE SCALE GENOMIC DNA]</scope>
    <source>
        <strain evidence="2 3">NCTC13443</strain>
    </source>
</reference>
<feature type="compositionally biased region" description="Basic and acidic residues" evidence="1">
    <location>
        <begin position="71"/>
        <end position="83"/>
    </location>
</feature>
<sequence>MAFCLEAALNAFQQLQVVTDDHIGPLRQQQLHAVDLRSAGADLDVETVFFCTARWPEPDNTPPAPPGRTRRSAERFSPRPERPARHRREPSGPASVCPGEGVRLFSYPSPLYAGRGSERMWLSLPSRSTLNRDMVTEQCPVWITRTDRFYSHSAIQKQCQI</sequence>
<evidence type="ECO:0000313" key="2">
    <source>
        <dbReference type="EMBL" id="STT04055.1"/>
    </source>
</evidence>
<dbReference type="Proteomes" id="UP000255518">
    <property type="component" value="Unassembled WGS sequence"/>
</dbReference>
<evidence type="ECO:0000313" key="3">
    <source>
        <dbReference type="Proteomes" id="UP000255518"/>
    </source>
</evidence>